<feature type="transmembrane region" description="Helical" evidence="1">
    <location>
        <begin position="6"/>
        <end position="24"/>
    </location>
</feature>
<dbReference type="EMBL" id="FOWC01000011">
    <property type="protein sequence ID" value="SFQ36635.1"/>
    <property type="molecule type" value="Genomic_DNA"/>
</dbReference>
<dbReference type="AlphaFoldDB" id="A0A1I5XXI2"/>
<keyword evidence="1" id="KW-0812">Transmembrane</keyword>
<dbReference type="OrthoDB" id="3626372at2"/>
<protein>
    <submittedName>
        <fullName evidence="2">Uncharacterized protein</fullName>
    </submittedName>
</protein>
<evidence type="ECO:0000313" key="3">
    <source>
        <dbReference type="Proteomes" id="UP000199137"/>
    </source>
</evidence>
<gene>
    <name evidence="2" type="ORF">SAMN05421854_11193</name>
</gene>
<proteinExistence type="predicted"/>
<keyword evidence="1" id="KW-0472">Membrane</keyword>
<reference evidence="2 3" key="1">
    <citation type="submission" date="2016-10" db="EMBL/GenBank/DDBJ databases">
        <authorList>
            <person name="de Groot N.N."/>
        </authorList>
    </citation>
    <scope>NUCLEOTIDE SEQUENCE [LARGE SCALE GENOMIC DNA]</scope>
    <source>
        <strain evidence="2 3">DSM 44637</strain>
    </source>
</reference>
<dbReference type="RefSeq" id="WP_093575866.1">
    <property type="nucleotide sequence ID" value="NZ_FOWC01000011.1"/>
</dbReference>
<accession>A0A1I5XXI2</accession>
<keyword evidence="1" id="KW-1133">Transmembrane helix</keyword>
<name>A0A1I5XXI2_9PSEU</name>
<organism evidence="2 3">
    <name type="scientific">Amycolatopsis rubida</name>
    <dbReference type="NCBI Taxonomy" id="112413"/>
    <lineage>
        <taxon>Bacteria</taxon>
        <taxon>Bacillati</taxon>
        <taxon>Actinomycetota</taxon>
        <taxon>Actinomycetes</taxon>
        <taxon>Pseudonocardiales</taxon>
        <taxon>Pseudonocardiaceae</taxon>
        <taxon>Amycolatopsis</taxon>
    </lineage>
</organism>
<evidence type="ECO:0000313" key="2">
    <source>
        <dbReference type="EMBL" id="SFQ36635.1"/>
    </source>
</evidence>
<sequence length="134" mass="14815">MGTVLWLVGLAVAAAVVAGILWVFRDRAGGLDQRLRAAEQASRWRFLQQQWESEPMARLATVQQVHALTQNGGCQVRIVWTDSYHAEDVEIEHDQADTGDYLLLRGVGPLGSITREELLAHAGADAPDWAQRGR</sequence>
<dbReference type="STRING" id="112413.SAMN05421854_11193"/>
<evidence type="ECO:0000256" key="1">
    <source>
        <dbReference type="SAM" id="Phobius"/>
    </source>
</evidence>
<dbReference type="Proteomes" id="UP000199137">
    <property type="component" value="Unassembled WGS sequence"/>
</dbReference>